<feature type="compositionally biased region" description="Basic and acidic residues" evidence="1">
    <location>
        <begin position="69"/>
        <end position="87"/>
    </location>
</feature>
<keyword evidence="5" id="KW-1185">Reference proteome</keyword>
<dbReference type="EMBL" id="FN655125">
    <property type="protein sequence ID" value="CBY38078.1"/>
    <property type="molecule type" value="Genomic_DNA"/>
</dbReference>
<dbReference type="InParanoid" id="E4XLW1"/>
<organism evidence="2">
    <name type="scientific">Oikopleura dioica</name>
    <name type="common">Tunicate</name>
    <dbReference type="NCBI Taxonomy" id="34765"/>
    <lineage>
        <taxon>Eukaryota</taxon>
        <taxon>Metazoa</taxon>
        <taxon>Chordata</taxon>
        <taxon>Tunicata</taxon>
        <taxon>Appendicularia</taxon>
        <taxon>Copelata</taxon>
        <taxon>Oikopleuridae</taxon>
        <taxon>Oikopleura</taxon>
    </lineage>
</organism>
<dbReference type="Proteomes" id="UP000001307">
    <property type="component" value="Unassembled WGS sequence"/>
</dbReference>
<dbReference type="EMBL" id="FN653073">
    <property type="protein sequence ID" value="CBY10968.1"/>
    <property type="molecule type" value="Genomic_DNA"/>
</dbReference>
<sequence>MNWDQAADVIPDLLKLELVRSDDRFSTGLKEVLHVGSNQDAMLELKKSFKILAKMKEERKVRLKRKSDVRKAEKANEEAKEKVKEDVDWTPSIKK</sequence>
<dbReference type="EMBL" id="FN656325">
    <property type="protein sequence ID" value="CBY41227.1"/>
    <property type="molecule type" value="Genomic_DNA"/>
</dbReference>
<evidence type="ECO:0000313" key="5">
    <source>
        <dbReference type="Proteomes" id="UP000001307"/>
    </source>
</evidence>
<evidence type="ECO:0000256" key="1">
    <source>
        <dbReference type="SAM" id="MobiDB-lite"/>
    </source>
</evidence>
<name>E4XLW1_OIKDI</name>
<gene>
    <name evidence="2" type="ORF">GSOID_T00014705001</name>
    <name evidence="4" type="ORF">GSOID_T00023287001</name>
    <name evidence="3" type="ORF">GSOID_T00031583001</name>
</gene>
<dbReference type="AlphaFoldDB" id="E4XLW1"/>
<evidence type="ECO:0000313" key="3">
    <source>
        <dbReference type="EMBL" id="CBY38078.1"/>
    </source>
</evidence>
<dbReference type="OrthoDB" id="10466145at2759"/>
<accession>E4XLW1</accession>
<dbReference type="Proteomes" id="UP000011014">
    <property type="component" value="Unassembled WGS sequence"/>
</dbReference>
<proteinExistence type="predicted"/>
<reference evidence="2" key="1">
    <citation type="journal article" date="2010" name="Science">
        <title>Plasticity of animal genome architecture unmasked by rapid evolution of a pelagic tunicate.</title>
        <authorList>
            <person name="Denoeud F."/>
            <person name="Henriet S."/>
            <person name="Mungpakdee S."/>
            <person name="Aury J.M."/>
            <person name="Da Silva C."/>
            <person name="Brinkmann H."/>
            <person name="Mikhaleva J."/>
            <person name="Olsen L.C."/>
            <person name="Jubin C."/>
            <person name="Canestro C."/>
            <person name="Bouquet J.M."/>
            <person name="Danks G."/>
            <person name="Poulain J."/>
            <person name="Campsteijn C."/>
            <person name="Adamski M."/>
            <person name="Cross I."/>
            <person name="Yadetie F."/>
            <person name="Muffato M."/>
            <person name="Louis A."/>
            <person name="Butcher S."/>
            <person name="Tsagkogeorga G."/>
            <person name="Konrad A."/>
            <person name="Singh S."/>
            <person name="Jensen M.F."/>
            <person name="Cong E.H."/>
            <person name="Eikeseth-Otteraa H."/>
            <person name="Noel B."/>
            <person name="Anthouard V."/>
            <person name="Porcel B.M."/>
            <person name="Kachouri-Lafond R."/>
            <person name="Nishino A."/>
            <person name="Ugolini M."/>
            <person name="Chourrout P."/>
            <person name="Nishida H."/>
            <person name="Aasland R."/>
            <person name="Huzurbazar S."/>
            <person name="Westhof E."/>
            <person name="Delsuc F."/>
            <person name="Lehrach H."/>
            <person name="Reinhardt R."/>
            <person name="Weissenbach J."/>
            <person name="Roy S.W."/>
            <person name="Artiguenave F."/>
            <person name="Postlethwait J.H."/>
            <person name="Manak J.R."/>
            <person name="Thompson E.M."/>
            <person name="Jaillon O."/>
            <person name="Du Pasquier L."/>
            <person name="Boudinot P."/>
            <person name="Liberles D.A."/>
            <person name="Volff J.N."/>
            <person name="Philippe H."/>
            <person name="Lenhard B."/>
            <person name="Roest Crollius H."/>
            <person name="Wincker P."/>
            <person name="Chourrout D."/>
        </authorList>
    </citation>
    <scope>NUCLEOTIDE SEQUENCE [LARGE SCALE GENOMIC DNA]</scope>
</reference>
<protein>
    <submittedName>
        <fullName evidence="2">Uncharacterized protein</fullName>
    </submittedName>
</protein>
<evidence type="ECO:0000313" key="2">
    <source>
        <dbReference type="EMBL" id="CBY10968.1"/>
    </source>
</evidence>
<evidence type="ECO:0000313" key="4">
    <source>
        <dbReference type="EMBL" id="CBY41227.1"/>
    </source>
</evidence>
<feature type="region of interest" description="Disordered" evidence="1">
    <location>
        <begin position="64"/>
        <end position="95"/>
    </location>
</feature>